<dbReference type="CDD" id="cd11642">
    <property type="entry name" value="SUMT"/>
    <property type="match status" value="1"/>
</dbReference>
<sequence length="329" mass="33194">MSLDLSLTGRSVLLTGIAHDAGATIHALLRDGAHVTVTAPADPADLPTSVRDLAERGLIELRAEPEPTAYDVVIRAARATVPAEGSGAGEVILVGGGPSDAGLITIQGLEALQRADVVVHDRLAPLAALAHAPEGAEIIDVGKIPRGEFTPQERINAILVEQAQRGRTVVRLKGGDNFVFGRGGEEAQACRTAGIPVTVVPGITSSVAAPALAGIPVTHRDLVQGFSVVSGHVPPGDPRSTLDWGALARSGTTLVILMGVATLPAVATELIAQGLAADTPAAVVADAGMASMRTVRAPLDAIAETAAREGIGAPAVVVIGAVAALDVLA</sequence>
<keyword evidence="2 7" id="KW-0489">Methyltransferase</keyword>
<dbReference type="GO" id="GO:0032259">
    <property type="term" value="P:methylation"/>
    <property type="evidence" value="ECO:0007669"/>
    <property type="project" value="UniProtKB-KW"/>
</dbReference>
<feature type="domain" description="Tetrapyrrole methylase" evidence="6">
    <location>
        <begin position="91"/>
        <end position="302"/>
    </location>
</feature>
<dbReference type="SUPFAM" id="SSF53790">
    <property type="entry name" value="Tetrapyrrole methylase"/>
    <property type="match status" value="1"/>
</dbReference>
<dbReference type="InterPro" id="IPR035996">
    <property type="entry name" value="4pyrrol_Methylase_sf"/>
</dbReference>
<dbReference type="GO" id="GO:0004851">
    <property type="term" value="F:uroporphyrin-III C-methyltransferase activity"/>
    <property type="evidence" value="ECO:0007669"/>
    <property type="project" value="UniProtKB-EC"/>
</dbReference>
<dbReference type="InterPro" id="IPR000878">
    <property type="entry name" value="4pyrrol_Mease"/>
</dbReference>
<keyword evidence="4" id="KW-0949">S-adenosyl-L-methionine</keyword>
<evidence type="ECO:0000313" key="8">
    <source>
        <dbReference type="Proteomes" id="UP001150259"/>
    </source>
</evidence>
<evidence type="ECO:0000256" key="5">
    <source>
        <dbReference type="ARBA" id="ARBA00023244"/>
    </source>
</evidence>
<dbReference type="EC" id="2.1.1.107" evidence="1"/>
<evidence type="ECO:0000256" key="1">
    <source>
        <dbReference type="ARBA" id="ARBA00012162"/>
    </source>
</evidence>
<dbReference type="Proteomes" id="UP001150259">
    <property type="component" value="Unassembled WGS sequence"/>
</dbReference>
<dbReference type="Gene3D" id="3.30.950.10">
    <property type="entry name" value="Methyltransferase, Cobalt-precorrin-4 Transmethylase, Domain 2"/>
    <property type="match status" value="1"/>
</dbReference>
<dbReference type="InterPro" id="IPR014776">
    <property type="entry name" value="4pyrrole_Mease_sub2"/>
</dbReference>
<keyword evidence="3 7" id="KW-0808">Transferase</keyword>
<dbReference type="InterPro" id="IPR050161">
    <property type="entry name" value="Siro_Cobalamin_biosynth"/>
</dbReference>
<dbReference type="EMBL" id="JAPFQL010000020">
    <property type="protein sequence ID" value="MDC5696896.1"/>
    <property type="molecule type" value="Genomic_DNA"/>
</dbReference>
<dbReference type="RefSeq" id="WP_272461469.1">
    <property type="nucleotide sequence ID" value="NZ_JAPFQL010000020.1"/>
</dbReference>
<comment type="caution">
    <text evidence="7">The sequence shown here is derived from an EMBL/GenBank/DDBJ whole genome shotgun (WGS) entry which is preliminary data.</text>
</comment>
<dbReference type="PANTHER" id="PTHR45790">
    <property type="entry name" value="SIROHEME SYNTHASE-RELATED"/>
    <property type="match status" value="1"/>
</dbReference>
<dbReference type="NCBIfam" id="NF004790">
    <property type="entry name" value="PRK06136.1"/>
    <property type="match status" value="1"/>
</dbReference>
<protein>
    <recommendedName>
        <fullName evidence="1">uroporphyrinogen-III C-methyltransferase</fullName>
        <ecNumber evidence="1">2.1.1.107</ecNumber>
    </recommendedName>
</protein>
<keyword evidence="8" id="KW-1185">Reference proteome</keyword>
<gene>
    <name evidence="7" type="primary">cobA</name>
    <name evidence="7" type="ORF">OO014_06460</name>
</gene>
<dbReference type="NCBIfam" id="TIGR01469">
    <property type="entry name" value="cobA_cysG_Cterm"/>
    <property type="match status" value="1"/>
</dbReference>
<evidence type="ECO:0000256" key="4">
    <source>
        <dbReference type="ARBA" id="ARBA00022691"/>
    </source>
</evidence>
<organism evidence="7 8">
    <name type="scientific">Intrasporangium calvum</name>
    <dbReference type="NCBI Taxonomy" id="53358"/>
    <lineage>
        <taxon>Bacteria</taxon>
        <taxon>Bacillati</taxon>
        <taxon>Actinomycetota</taxon>
        <taxon>Actinomycetes</taxon>
        <taxon>Micrococcales</taxon>
        <taxon>Intrasporangiaceae</taxon>
        <taxon>Intrasporangium</taxon>
    </lineage>
</organism>
<proteinExistence type="predicted"/>
<evidence type="ECO:0000313" key="7">
    <source>
        <dbReference type="EMBL" id="MDC5696896.1"/>
    </source>
</evidence>
<keyword evidence="5" id="KW-0627">Porphyrin biosynthesis</keyword>
<dbReference type="Pfam" id="PF00590">
    <property type="entry name" value="TP_methylase"/>
    <property type="match status" value="1"/>
</dbReference>
<dbReference type="Gene3D" id="3.40.1010.10">
    <property type="entry name" value="Cobalt-precorrin-4 Transmethylase, Domain 1"/>
    <property type="match status" value="1"/>
</dbReference>
<name>A0ABT5GG49_9MICO</name>
<dbReference type="InterPro" id="IPR006366">
    <property type="entry name" value="CobA/CysG_C"/>
</dbReference>
<accession>A0ABT5GG49</accession>
<evidence type="ECO:0000259" key="6">
    <source>
        <dbReference type="Pfam" id="PF00590"/>
    </source>
</evidence>
<dbReference type="InterPro" id="IPR014777">
    <property type="entry name" value="4pyrrole_Mease_sub1"/>
</dbReference>
<dbReference type="PANTHER" id="PTHR45790:SF3">
    <property type="entry name" value="S-ADENOSYL-L-METHIONINE-DEPENDENT UROPORPHYRINOGEN III METHYLTRANSFERASE, CHLOROPLASTIC"/>
    <property type="match status" value="1"/>
</dbReference>
<evidence type="ECO:0000256" key="2">
    <source>
        <dbReference type="ARBA" id="ARBA00022603"/>
    </source>
</evidence>
<evidence type="ECO:0000256" key="3">
    <source>
        <dbReference type="ARBA" id="ARBA00022679"/>
    </source>
</evidence>
<reference evidence="7 8" key="1">
    <citation type="submission" date="2022-11" db="EMBL/GenBank/DDBJ databases">
        <title>Anaerobic phenanthrene biodegradation by a DNRA strain PheN6.</title>
        <authorList>
            <person name="Zhang Z."/>
        </authorList>
    </citation>
    <scope>NUCLEOTIDE SEQUENCE [LARGE SCALE GENOMIC DNA]</scope>
    <source>
        <strain evidence="7 8">PheN6</strain>
    </source>
</reference>